<feature type="domain" description="HMG box" evidence="4">
    <location>
        <begin position="24"/>
        <end position="89"/>
    </location>
</feature>
<organism evidence="5 6">
    <name type="scientific">Pelagomonas calceolata</name>
    <dbReference type="NCBI Taxonomy" id="35677"/>
    <lineage>
        <taxon>Eukaryota</taxon>
        <taxon>Sar</taxon>
        <taxon>Stramenopiles</taxon>
        <taxon>Ochrophyta</taxon>
        <taxon>Pelagophyceae</taxon>
        <taxon>Pelagomonadales</taxon>
        <taxon>Pelagomonadaceae</taxon>
        <taxon>Pelagomonas</taxon>
    </lineage>
</organism>
<feature type="compositionally biased region" description="Basic residues" evidence="3">
    <location>
        <begin position="100"/>
        <end position="109"/>
    </location>
</feature>
<keyword evidence="6" id="KW-1185">Reference proteome</keyword>
<proteinExistence type="predicted"/>
<dbReference type="OrthoDB" id="498543at2759"/>
<evidence type="ECO:0000313" key="5">
    <source>
        <dbReference type="EMBL" id="CAH0373385.1"/>
    </source>
</evidence>
<dbReference type="SMART" id="SM00398">
    <property type="entry name" value="HMG"/>
    <property type="match status" value="2"/>
</dbReference>
<dbReference type="PANTHER" id="PTHR48112:SF22">
    <property type="entry name" value="MITOCHONDRIAL TRANSCRIPTION FACTOR A, ISOFORM B"/>
    <property type="match status" value="1"/>
</dbReference>
<dbReference type="InterPro" id="IPR036910">
    <property type="entry name" value="HMG_box_dom_sf"/>
</dbReference>
<dbReference type="GO" id="GO:0005634">
    <property type="term" value="C:nucleus"/>
    <property type="evidence" value="ECO:0007669"/>
    <property type="project" value="UniProtKB-UniRule"/>
</dbReference>
<dbReference type="GO" id="GO:0003677">
    <property type="term" value="F:DNA binding"/>
    <property type="evidence" value="ECO:0007669"/>
    <property type="project" value="UniProtKB-UniRule"/>
</dbReference>
<feature type="compositionally biased region" description="Basic and acidic residues" evidence="3">
    <location>
        <begin position="148"/>
        <end position="165"/>
    </location>
</feature>
<feature type="domain" description="HMG box" evidence="4">
    <location>
        <begin position="109"/>
        <end position="165"/>
    </location>
</feature>
<evidence type="ECO:0000256" key="2">
    <source>
        <dbReference type="PROSITE-ProRule" id="PRU00267"/>
    </source>
</evidence>
<dbReference type="CDD" id="cd00084">
    <property type="entry name" value="HMG-box_SF"/>
    <property type="match status" value="2"/>
</dbReference>
<dbReference type="Proteomes" id="UP000789595">
    <property type="component" value="Unassembled WGS sequence"/>
</dbReference>
<dbReference type="PROSITE" id="PS50118">
    <property type="entry name" value="HMG_BOX_2"/>
    <property type="match status" value="2"/>
</dbReference>
<name>A0A8J2SK47_9STRA</name>
<keyword evidence="1 2" id="KW-0238">DNA-binding</keyword>
<feature type="region of interest" description="Disordered" evidence="3">
    <location>
        <begin position="144"/>
        <end position="165"/>
    </location>
</feature>
<dbReference type="PANTHER" id="PTHR48112">
    <property type="entry name" value="HIGH MOBILITY GROUP PROTEIN DSP1"/>
    <property type="match status" value="1"/>
</dbReference>
<comment type="caution">
    <text evidence="5">The sequence shown here is derived from an EMBL/GenBank/DDBJ whole genome shotgun (WGS) entry which is preliminary data.</text>
</comment>
<protein>
    <recommendedName>
        <fullName evidence="4">HMG box domain-containing protein</fullName>
    </recommendedName>
</protein>
<feature type="region of interest" description="Disordered" evidence="3">
    <location>
        <begin position="88"/>
        <end position="109"/>
    </location>
</feature>
<dbReference type="InterPro" id="IPR009071">
    <property type="entry name" value="HMG_box_dom"/>
</dbReference>
<evidence type="ECO:0000313" key="6">
    <source>
        <dbReference type="Proteomes" id="UP000789595"/>
    </source>
</evidence>
<gene>
    <name evidence="5" type="ORF">PECAL_4P05760</name>
</gene>
<feature type="DNA-binding region" description="HMG box" evidence="2">
    <location>
        <begin position="24"/>
        <end position="89"/>
    </location>
</feature>
<evidence type="ECO:0000259" key="4">
    <source>
        <dbReference type="PROSITE" id="PS50118"/>
    </source>
</evidence>
<dbReference type="SUPFAM" id="SSF47095">
    <property type="entry name" value="HMG-box"/>
    <property type="match status" value="2"/>
</dbReference>
<dbReference type="Pfam" id="PF09011">
    <property type="entry name" value="HMG_box_2"/>
    <property type="match status" value="1"/>
</dbReference>
<evidence type="ECO:0000256" key="3">
    <source>
        <dbReference type="SAM" id="MobiDB-lite"/>
    </source>
</evidence>
<dbReference type="Pfam" id="PF00505">
    <property type="entry name" value="HMG_box"/>
    <property type="match status" value="1"/>
</dbReference>
<accession>A0A8J2SK47</accession>
<reference evidence="5" key="1">
    <citation type="submission" date="2021-11" db="EMBL/GenBank/DDBJ databases">
        <authorList>
            <consortium name="Genoscope - CEA"/>
            <person name="William W."/>
        </authorList>
    </citation>
    <scope>NUCLEOTIDE SEQUENCE</scope>
</reference>
<sequence>MNAAASMLRSVLNTSRAALSSGVPKRPPTSYMLFAKAQRAAGAVDASLKVPEQGKQIGAAWRALADKSPYEAESLRLREAYAAEVKAYTETHGTPPPSKKALKQSQPKKKRAPSAYVLFVSDVLKHETAPKQVDRMRAVAAKWGSMSDAEKAPYQRRAAEAKAAM</sequence>
<dbReference type="Gene3D" id="1.10.30.10">
    <property type="entry name" value="High mobility group box domain"/>
    <property type="match status" value="2"/>
</dbReference>
<dbReference type="InterPro" id="IPR050342">
    <property type="entry name" value="HMGB"/>
</dbReference>
<evidence type="ECO:0000256" key="1">
    <source>
        <dbReference type="ARBA" id="ARBA00023125"/>
    </source>
</evidence>
<dbReference type="AlphaFoldDB" id="A0A8J2SK47"/>
<keyword evidence="2" id="KW-0539">Nucleus</keyword>
<dbReference type="EMBL" id="CAKKNE010000004">
    <property type="protein sequence ID" value="CAH0373385.1"/>
    <property type="molecule type" value="Genomic_DNA"/>
</dbReference>
<feature type="DNA-binding region" description="HMG box" evidence="2">
    <location>
        <begin position="109"/>
        <end position="165"/>
    </location>
</feature>